<evidence type="ECO:0000256" key="5">
    <source>
        <dbReference type="ARBA" id="ARBA00040840"/>
    </source>
</evidence>
<evidence type="ECO:0000256" key="1">
    <source>
        <dbReference type="ARBA" id="ARBA00004141"/>
    </source>
</evidence>
<evidence type="ECO:0000256" key="6">
    <source>
        <dbReference type="SAM" id="Phobius"/>
    </source>
</evidence>
<dbReference type="PANTHER" id="PTHR23121:SF10">
    <property type="entry name" value="MAJOR FACILITATOR SUPERFAMILY DOMAIN-CONTAINING PROTEIN 4A"/>
    <property type="match status" value="1"/>
</dbReference>
<dbReference type="GO" id="GO:0016020">
    <property type="term" value="C:membrane"/>
    <property type="evidence" value="ECO:0007669"/>
    <property type="project" value="UniProtKB-SubCell"/>
</dbReference>
<evidence type="ECO:0000259" key="7">
    <source>
        <dbReference type="PROSITE" id="PS50850"/>
    </source>
</evidence>
<feature type="transmembrane region" description="Helical" evidence="6">
    <location>
        <begin position="46"/>
        <end position="69"/>
    </location>
</feature>
<dbReference type="Pfam" id="PF07690">
    <property type="entry name" value="MFS_1"/>
    <property type="match status" value="1"/>
</dbReference>
<evidence type="ECO:0000313" key="9">
    <source>
        <dbReference type="RefSeq" id="XP_003741863.2"/>
    </source>
</evidence>
<keyword evidence="9" id="KW-0762">Sugar transport</keyword>
<dbReference type="PROSITE" id="PS50850">
    <property type="entry name" value="MFS"/>
    <property type="match status" value="1"/>
</dbReference>
<dbReference type="PANTHER" id="PTHR23121">
    <property type="entry name" value="SODIUM-DEPENDENT GLUCOSE TRANSPORTER 1"/>
    <property type="match status" value="1"/>
</dbReference>
<evidence type="ECO:0000256" key="4">
    <source>
        <dbReference type="ARBA" id="ARBA00023136"/>
    </source>
</evidence>
<evidence type="ECO:0000256" key="3">
    <source>
        <dbReference type="ARBA" id="ARBA00022989"/>
    </source>
</evidence>
<evidence type="ECO:0000256" key="2">
    <source>
        <dbReference type="ARBA" id="ARBA00022692"/>
    </source>
</evidence>
<feature type="transmembrane region" description="Helical" evidence="6">
    <location>
        <begin position="12"/>
        <end position="34"/>
    </location>
</feature>
<sequence length="462" mass="50154">MSKSNLVKYGQTINLNLGCLGMGLMTSVIGATLLDLTEVYDSRVELASHVITARGIGALMGSLFGGMLLDKFNTQILITTAMLIASITILLVPVCPTLPVAYVVTLIYGLTVGIFDTGANIWIINLWGKNNGPMLQIYHFAFGLGGLVSPLVAEPFLSVHHAEDPEMMDFPSPSPIGVPDSPSWNETEVVEAVLSRSRIDIPYAMIACIHFLLFVSMCVMYRIDPSDSKPPPELLGNEVTASKPKRYTLLMCLSFYLLVYVALESSLGQMLATFAVKSKLHFTKSQASYLSSLFWTFFTMSRVLSALWAMVSTPKSMMLVEHAMTIVALGTFLWFGETNATMVWICAAMVGVGAAGMFATAITWTVEFMPLSNKMMSISTVFSGSGGTAPPFIVGKFIDKCPMSLIYACSSLAVILTFFMCIMWKITSTMTPRKSMLMDSTELKEAANGPCEKGDDASIAAV</sequence>
<dbReference type="GeneID" id="100897628"/>
<feature type="transmembrane region" description="Helical" evidence="6">
    <location>
        <begin position="247"/>
        <end position="272"/>
    </location>
</feature>
<keyword evidence="9" id="KW-0813">Transport</keyword>
<reference evidence="9" key="1">
    <citation type="submission" date="2025-08" db="UniProtKB">
        <authorList>
            <consortium name="RefSeq"/>
        </authorList>
    </citation>
    <scope>IDENTIFICATION</scope>
</reference>
<dbReference type="AlphaFoldDB" id="A0AAJ6VX28"/>
<feature type="transmembrane region" description="Helical" evidence="6">
    <location>
        <begin position="318"/>
        <end position="336"/>
    </location>
</feature>
<evidence type="ECO:0000313" key="8">
    <source>
        <dbReference type="Proteomes" id="UP000694867"/>
    </source>
</evidence>
<keyword evidence="8" id="KW-1185">Reference proteome</keyword>
<dbReference type="Proteomes" id="UP000694867">
    <property type="component" value="Unplaced"/>
</dbReference>
<dbReference type="RefSeq" id="XP_003741863.2">
    <property type="nucleotide sequence ID" value="XM_003741815.2"/>
</dbReference>
<keyword evidence="3 6" id="KW-1133">Transmembrane helix</keyword>
<feature type="domain" description="Major facilitator superfamily (MFS) profile" evidence="7">
    <location>
        <begin position="11"/>
        <end position="428"/>
    </location>
</feature>
<accession>A0AAJ6VX28</accession>
<dbReference type="SUPFAM" id="SSF103473">
    <property type="entry name" value="MFS general substrate transporter"/>
    <property type="match status" value="1"/>
</dbReference>
<feature type="transmembrane region" description="Helical" evidence="6">
    <location>
        <begin position="201"/>
        <end position="221"/>
    </location>
</feature>
<feature type="transmembrane region" description="Helical" evidence="6">
    <location>
        <begin position="100"/>
        <end position="123"/>
    </location>
</feature>
<organism evidence="8 9">
    <name type="scientific">Galendromus occidentalis</name>
    <name type="common">western predatory mite</name>
    <dbReference type="NCBI Taxonomy" id="34638"/>
    <lineage>
        <taxon>Eukaryota</taxon>
        <taxon>Metazoa</taxon>
        <taxon>Ecdysozoa</taxon>
        <taxon>Arthropoda</taxon>
        <taxon>Chelicerata</taxon>
        <taxon>Arachnida</taxon>
        <taxon>Acari</taxon>
        <taxon>Parasitiformes</taxon>
        <taxon>Mesostigmata</taxon>
        <taxon>Gamasina</taxon>
        <taxon>Phytoseioidea</taxon>
        <taxon>Phytoseiidae</taxon>
        <taxon>Typhlodrominae</taxon>
        <taxon>Galendromus</taxon>
    </lineage>
</organism>
<keyword evidence="4 6" id="KW-0472">Membrane</keyword>
<dbReference type="KEGG" id="goe:100897628"/>
<feature type="transmembrane region" description="Helical" evidence="6">
    <location>
        <begin position="404"/>
        <end position="426"/>
    </location>
</feature>
<dbReference type="InterPro" id="IPR036259">
    <property type="entry name" value="MFS_trans_sf"/>
</dbReference>
<dbReference type="GO" id="GO:0022857">
    <property type="term" value="F:transmembrane transporter activity"/>
    <property type="evidence" value="ECO:0007669"/>
    <property type="project" value="InterPro"/>
</dbReference>
<keyword evidence="2 6" id="KW-0812">Transmembrane</keyword>
<dbReference type="Gene3D" id="1.20.1250.20">
    <property type="entry name" value="MFS general substrate transporter like domains"/>
    <property type="match status" value="2"/>
</dbReference>
<feature type="transmembrane region" description="Helical" evidence="6">
    <location>
        <begin position="135"/>
        <end position="153"/>
    </location>
</feature>
<feature type="transmembrane region" description="Helical" evidence="6">
    <location>
        <begin position="342"/>
        <end position="366"/>
    </location>
</feature>
<name>A0AAJ6VX28_9ACAR</name>
<dbReference type="InterPro" id="IPR020846">
    <property type="entry name" value="MFS_dom"/>
</dbReference>
<gene>
    <name evidence="9" type="primary">LOC100897628</name>
</gene>
<protein>
    <recommendedName>
        <fullName evidence="5">Major facilitator superfamily domain-containing protein 4A</fullName>
    </recommendedName>
</protein>
<feature type="transmembrane region" description="Helical" evidence="6">
    <location>
        <begin position="76"/>
        <end position="94"/>
    </location>
</feature>
<feature type="transmembrane region" description="Helical" evidence="6">
    <location>
        <begin position="378"/>
        <end position="398"/>
    </location>
</feature>
<dbReference type="InterPro" id="IPR011701">
    <property type="entry name" value="MFS"/>
</dbReference>
<feature type="transmembrane region" description="Helical" evidence="6">
    <location>
        <begin position="292"/>
        <end position="311"/>
    </location>
</feature>
<proteinExistence type="predicted"/>
<comment type="subcellular location">
    <subcellularLocation>
        <location evidence="1">Membrane</location>
        <topology evidence="1">Multi-pass membrane protein</topology>
    </subcellularLocation>
</comment>